<reference evidence="1" key="1">
    <citation type="submission" date="2023-04" db="EMBL/GenBank/DDBJ databases">
        <authorList>
            <consortium name="ELIXIR-Norway"/>
        </authorList>
    </citation>
    <scope>NUCLEOTIDE SEQUENCE [LARGE SCALE GENOMIC DNA]</scope>
</reference>
<name>A0ABN8ZFM0_RANTA</name>
<dbReference type="Proteomes" id="UP001176941">
    <property type="component" value="Chromosome 33"/>
</dbReference>
<accession>A0ABN8ZFM0</accession>
<gene>
    <name evidence="1" type="ORF">MRATA1EN1_LOCUS21657</name>
</gene>
<dbReference type="EMBL" id="OX459969">
    <property type="protein sequence ID" value="CAI9172695.1"/>
    <property type="molecule type" value="Genomic_DNA"/>
</dbReference>
<sequence>MGIRIPPPIFRLDSPGPFYPSPAPASNRGWRRARKALFSQESEKGLRRPDLLSRVQTPGPKARLLLPLARPQHLLNGDPNACACAAENCGCAGAEGSLRLASHPPLRPGRATESVCLARGAGPGGARCSRTVWLRL</sequence>
<proteinExistence type="predicted"/>
<protein>
    <submittedName>
        <fullName evidence="1">Uncharacterized protein</fullName>
    </submittedName>
</protein>
<keyword evidence="2" id="KW-1185">Reference proteome</keyword>
<evidence type="ECO:0000313" key="1">
    <source>
        <dbReference type="EMBL" id="CAI9172695.1"/>
    </source>
</evidence>
<evidence type="ECO:0000313" key="2">
    <source>
        <dbReference type="Proteomes" id="UP001176941"/>
    </source>
</evidence>
<organism evidence="1 2">
    <name type="scientific">Rangifer tarandus platyrhynchus</name>
    <name type="common">Svalbard reindeer</name>
    <dbReference type="NCBI Taxonomy" id="3082113"/>
    <lineage>
        <taxon>Eukaryota</taxon>
        <taxon>Metazoa</taxon>
        <taxon>Chordata</taxon>
        <taxon>Craniata</taxon>
        <taxon>Vertebrata</taxon>
        <taxon>Euteleostomi</taxon>
        <taxon>Mammalia</taxon>
        <taxon>Eutheria</taxon>
        <taxon>Laurasiatheria</taxon>
        <taxon>Artiodactyla</taxon>
        <taxon>Ruminantia</taxon>
        <taxon>Pecora</taxon>
        <taxon>Cervidae</taxon>
        <taxon>Odocoileinae</taxon>
        <taxon>Rangifer</taxon>
    </lineage>
</organism>